<evidence type="ECO:0000313" key="2">
    <source>
        <dbReference type="Proteomes" id="UP001215551"/>
    </source>
</evidence>
<keyword evidence="2" id="KW-1185">Reference proteome</keyword>
<accession>A0AAE7WCJ5</accession>
<gene>
    <name evidence="1" type="ORF">key_099</name>
</gene>
<sequence>MFSETHYCWKHCFNRFESWRGVTAWCSRGIILLTRDIIMTSTIYLAKNLNTGKLVFIEAGEKYDQSQYQLMFAVTADDVLRMFNACH</sequence>
<dbReference type="EMBL" id="MZ616364">
    <property type="protein sequence ID" value="QYC51590.1"/>
    <property type="molecule type" value="Genomic_DNA"/>
</dbReference>
<evidence type="ECO:0000313" key="1">
    <source>
        <dbReference type="EMBL" id="QYC51590.1"/>
    </source>
</evidence>
<reference evidence="2" key="1">
    <citation type="journal article" date="2023" name="Virus Res">
        <title>Broad-host-range lytic Erwinia phage Key with exopolysaccharide degrading activity.</title>
        <authorList>
            <person name="Zlatohurska M."/>
            <person name="Gorb T."/>
            <person name="Romaniuk L."/>
            <person name="Shenderovska N."/>
            <person name="Faidiuk Y."/>
            <person name="Zhuminska G."/>
            <person name="Hubar Y."/>
            <person name="Hubar O."/>
            <person name="Kropinski A.M."/>
            <person name="Kushkina A."/>
            <person name="Tovkach F."/>
        </authorList>
    </citation>
    <scope>NUCLEOTIDE SEQUENCE [LARGE SCALE GENOMIC DNA]</scope>
</reference>
<proteinExistence type="predicted"/>
<organism evidence="1 2">
    <name type="scientific">Erwinia phage KEY</name>
    <dbReference type="NCBI Taxonomy" id="2821255"/>
    <lineage>
        <taxon>Viruses</taxon>
        <taxon>Duplodnaviria</taxon>
        <taxon>Heunggongvirae</taxon>
        <taxon>Uroviricota</taxon>
        <taxon>Caudoviricetes</taxon>
        <taxon>Demerecviridae</taxon>
        <taxon>Keyvirus</taxon>
        <taxon>Keyvirus key</taxon>
    </lineage>
</organism>
<name>A0AAE7WCJ5_9CAUD</name>
<dbReference type="Proteomes" id="UP001215551">
    <property type="component" value="Segment"/>
</dbReference>
<protein>
    <submittedName>
        <fullName evidence="1">Uncharacterized protein</fullName>
    </submittedName>
</protein>